<dbReference type="RefSeq" id="WP_078664486.1">
    <property type="nucleotide sequence ID" value="NZ_FUXM01000002.1"/>
</dbReference>
<dbReference type="AlphaFoldDB" id="A0A1T4LWK6"/>
<dbReference type="Gene3D" id="3.40.50.11060">
    <property type="entry name" value="GTPase HflX, N-terminal domain"/>
    <property type="match status" value="1"/>
</dbReference>
<dbReference type="InterPro" id="IPR042108">
    <property type="entry name" value="GTPase_HflX_N_sf"/>
</dbReference>
<reference evidence="10" key="1">
    <citation type="submission" date="2017-02" db="EMBL/GenBank/DDBJ databases">
        <authorList>
            <person name="Varghese N."/>
            <person name="Submissions S."/>
        </authorList>
    </citation>
    <scope>NUCLEOTIDE SEQUENCE [LARGE SCALE GENOMIC DNA]</scope>
    <source>
        <strain evidence="10">DSM 16521</strain>
    </source>
</reference>
<dbReference type="InterPro" id="IPR030394">
    <property type="entry name" value="G_HFLX_dom"/>
</dbReference>
<dbReference type="HAMAP" id="MF_00900">
    <property type="entry name" value="GTPase_HflX"/>
    <property type="match status" value="1"/>
</dbReference>
<gene>
    <name evidence="6" type="primary">hflX</name>
    <name evidence="9" type="ORF">SAMN02745885_00333</name>
</gene>
<keyword evidence="7" id="KW-0175">Coiled coil</keyword>
<dbReference type="GO" id="GO:0043022">
    <property type="term" value="F:ribosome binding"/>
    <property type="evidence" value="ECO:0007669"/>
    <property type="project" value="TreeGrafter"/>
</dbReference>
<comment type="subcellular location">
    <subcellularLocation>
        <location evidence="6">Cytoplasm</location>
    </subcellularLocation>
    <text evidence="6">May associate with membranes.</text>
</comment>
<dbReference type="EMBL" id="FUXM01000002">
    <property type="protein sequence ID" value="SJZ58858.1"/>
    <property type="molecule type" value="Genomic_DNA"/>
</dbReference>
<name>A0A1T4LWK6_9FIRM</name>
<dbReference type="InterPro" id="IPR027417">
    <property type="entry name" value="P-loop_NTPase"/>
</dbReference>
<evidence type="ECO:0000256" key="2">
    <source>
        <dbReference type="ARBA" id="ARBA00022723"/>
    </source>
</evidence>
<dbReference type="InterPro" id="IPR025121">
    <property type="entry name" value="GTPase_HflX_N"/>
</dbReference>
<dbReference type="PROSITE" id="PS51705">
    <property type="entry name" value="G_HFLX"/>
    <property type="match status" value="1"/>
</dbReference>
<keyword evidence="4" id="KW-0460">Magnesium</keyword>
<evidence type="ECO:0000313" key="10">
    <source>
        <dbReference type="Proteomes" id="UP000189933"/>
    </source>
</evidence>
<proteinExistence type="inferred from homology"/>
<accession>A0A1T4LWK6</accession>
<dbReference type="NCBIfam" id="TIGR03156">
    <property type="entry name" value="GTP_HflX"/>
    <property type="match status" value="1"/>
</dbReference>
<keyword evidence="1 6" id="KW-0963">Cytoplasm</keyword>
<keyword evidence="10" id="KW-1185">Reference proteome</keyword>
<comment type="similarity">
    <text evidence="6">Belongs to the TRAFAC class OBG-HflX-like GTPase superfamily. HflX GTPase family.</text>
</comment>
<dbReference type="FunFam" id="3.40.50.11060:FF:000001">
    <property type="entry name" value="GTPase HflX"/>
    <property type="match status" value="1"/>
</dbReference>
<evidence type="ECO:0000256" key="7">
    <source>
        <dbReference type="SAM" id="Coils"/>
    </source>
</evidence>
<dbReference type="GO" id="GO:0046872">
    <property type="term" value="F:metal ion binding"/>
    <property type="evidence" value="ECO:0007669"/>
    <property type="project" value="UniProtKB-KW"/>
</dbReference>
<dbReference type="InterPro" id="IPR032305">
    <property type="entry name" value="GTP-bd_M"/>
</dbReference>
<feature type="domain" description="Hflx-type G" evidence="8">
    <location>
        <begin position="346"/>
        <end position="513"/>
    </location>
</feature>
<protein>
    <recommendedName>
        <fullName evidence="6">GTPase HflX</fullName>
    </recommendedName>
    <alternativeName>
        <fullName evidence="6">GTP-binding protein HflX</fullName>
    </alternativeName>
</protein>
<dbReference type="Gene3D" id="3.40.50.300">
    <property type="entry name" value="P-loop containing nucleotide triphosphate hydrolases"/>
    <property type="match status" value="1"/>
</dbReference>
<feature type="coiled-coil region" evidence="7">
    <location>
        <begin position="305"/>
        <end position="332"/>
    </location>
</feature>
<sequence>MKFIYGNTDGIRKHLLDKLSQIRGYQFDKLLPYEMYQQLLSISEQLNREIAIGINKKGKVEFISIGNSQQVPVPRNSYLIIHTHPQATSELSELDLSLIHSGQTQAIMAIGSFSDTIQIAKIDDSHGLTVEKYTLQDLAQKSLDIIGVEGSRKNKIEDIDLTEKALLIAFDEEGALELEELCKTAGIQVLDCEIIKLRKIHTGLFVGKGKIVEIKNKSQVLQANLLVFDHELSPVQLRNIEEITGQKVVDRTTLILDIFAQRAQSREGKLQVELAQLKHLLPRLTGQGNNLSRLGGGVGTRGPGETKLEQDRRKIKKKIVLLTQELAEIQKHRQNQHKQRATNNIPHICLTGYTNAGKSTLLNLLANANVLAEDKLFATLDTTTRRLQLPSGRWAVLTDTVGFIRNLPPGLIAAFRATLEEHLRSDLILHVVDASNPFARQHIKVVEAIIKDLNLETIKQLIVFNKIDLLNDLDRLNILLHDLPSDYVCISALKKTGIDELLIKIDTILNTENVYKDTLWFFPYNQASLISLIRKHGHIVEEKYTDSGILIKGRVENRYSAQLEIYEK</sequence>
<comment type="function">
    <text evidence="6">GTPase that associates with the 50S ribosomal subunit and may have a role during protein synthesis or ribosome biogenesis.</text>
</comment>
<dbReference type="Gene3D" id="6.10.250.2860">
    <property type="match status" value="1"/>
</dbReference>
<dbReference type="PANTHER" id="PTHR10229">
    <property type="entry name" value="GTP-BINDING PROTEIN HFLX"/>
    <property type="match status" value="1"/>
</dbReference>
<keyword evidence="5 6" id="KW-0342">GTP-binding</keyword>
<dbReference type="OrthoDB" id="9812272at2"/>
<keyword evidence="2" id="KW-0479">Metal-binding</keyword>
<dbReference type="Pfam" id="PF13167">
    <property type="entry name" value="GTP-bdg_N"/>
    <property type="match status" value="1"/>
</dbReference>
<evidence type="ECO:0000256" key="1">
    <source>
        <dbReference type="ARBA" id="ARBA00022490"/>
    </source>
</evidence>
<organism evidence="9 10">
    <name type="scientific">Carboxydocella sporoproducens DSM 16521</name>
    <dbReference type="NCBI Taxonomy" id="1121270"/>
    <lineage>
        <taxon>Bacteria</taxon>
        <taxon>Bacillati</taxon>
        <taxon>Bacillota</taxon>
        <taxon>Clostridia</taxon>
        <taxon>Eubacteriales</taxon>
        <taxon>Clostridiales Family XVI. Incertae Sedis</taxon>
        <taxon>Carboxydocella</taxon>
    </lineage>
</organism>
<keyword evidence="3 6" id="KW-0547">Nucleotide-binding</keyword>
<dbReference type="InterPro" id="IPR006073">
    <property type="entry name" value="GTP-bd"/>
</dbReference>
<evidence type="ECO:0000256" key="5">
    <source>
        <dbReference type="ARBA" id="ARBA00023134"/>
    </source>
</evidence>
<evidence type="ECO:0000256" key="6">
    <source>
        <dbReference type="HAMAP-Rule" id="MF_00900"/>
    </source>
</evidence>
<dbReference type="GO" id="GO:0005737">
    <property type="term" value="C:cytoplasm"/>
    <property type="evidence" value="ECO:0007669"/>
    <property type="project" value="UniProtKB-SubCell"/>
</dbReference>
<dbReference type="GO" id="GO:0005525">
    <property type="term" value="F:GTP binding"/>
    <property type="evidence" value="ECO:0007669"/>
    <property type="project" value="UniProtKB-UniRule"/>
</dbReference>
<dbReference type="PANTHER" id="PTHR10229:SF0">
    <property type="entry name" value="GTP-BINDING PROTEIN 6-RELATED"/>
    <property type="match status" value="1"/>
</dbReference>
<evidence type="ECO:0000313" key="9">
    <source>
        <dbReference type="EMBL" id="SJZ58858.1"/>
    </source>
</evidence>
<dbReference type="Proteomes" id="UP000189933">
    <property type="component" value="Unassembled WGS sequence"/>
</dbReference>
<comment type="subunit">
    <text evidence="6">Monomer. Associates with the 50S ribosomal subunit.</text>
</comment>
<dbReference type="InterPro" id="IPR016496">
    <property type="entry name" value="GTPase_HflX"/>
</dbReference>
<dbReference type="Pfam" id="PF01926">
    <property type="entry name" value="MMR_HSR1"/>
    <property type="match status" value="1"/>
</dbReference>
<dbReference type="GO" id="GO:0003924">
    <property type="term" value="F:GTPase activity"/>
    <property type="evidence" value="ECO:0007669"/>
    <property type="project" value="UniProtKB-UniRule"/>
</dbReference>
<evidence type="ECO:0000256" key="3">
    <source>
        <dbReference type="ARBA" id="ARBA00022741"/>
    </source>
</evidence>
<evidence type="ECO:0000256" key="4">
    <source>
        <dbReference type="ARBA" id="ARBA00022842"/>
    </source>
</evidence>
<dbReference type="Pfam" id="PF16360">
    <property type="entry name" value="GTP-bdg_M"/>
    <property type="match status" value="1"/>
</dbReference>
<evidence type="ECO:0000259" key="8">
    <source>
        <dbReference type="PROSITE" id="PS51705"/>
    </source>
</evidence>
<dbReference type="CDD" id="cd01878">
    <property type="entry name" value="HflX"/>
    <property type="match status" value="1"/>
</dbReference>
<dbReference type="SUPFAM" id="SSF52540">
    <property type="entry name" value="P-loop containing nucleoside triphosphate hydrolases"/>
    <property type="match status" value="1"/>
</dbReference>